<name>A0ABT8JMP7_9BACL</name>
<evidence type="ECO:0000313" key="3">
    <source>
        <dbReference type="Proteomes" id="UP001175097"/>
    </source>
</evidence>
<sequence>MATKSKSDWSIALSIISIFIAVLSIGYCFPHVIELVEDGWERSTRAIAYFSRIIKGGVA</sequence>
<keyword evidence="3" id="KW-1185">Reference proteome</keyword>
<keyword evidence="1" id="KW-1133">Transmembrane helix</keyword>
<gene>
    <name evidence="2" type="ORF">P5G49_01825</name>
</gene>
<reference evidence="2" key="1">
    <citation type="submission" date="2023-03" db="EMBL/GenBank/DDBJ databases">
        <title>MT1 and MT2 Draft Genomes of Novel Species.</title>
        <authorList>
            <person name="Venkateswaran K."/>
        </authorList>
    </citation>
    <scope>NUCLEOTIDE SEQUENCE</scope>
    <source>
        <strain evidence="2">F6_3S_P_2</strain>
    </source>
</reference>
<evidence type="ECO:0000313" key="2">
    <source>
        <dbReference type="EMBL" id="MDN4606217.1"/>
    </source>
</evidence>
<accession>A0ABT8JMP7</accession>
<protein>
    <submittedName>
        <fullName evidence="2">Uncharacterized protein</fullName>
    </submittedName>
</protein>
<keyword evidence="1" id="KW-0812">Transmembrane</keyword>
<proteinExistence type="predicted"/>
<comment type="caution">
    <text evidence="2">The sequence shown here is derived from an EMBL/GenBank/DDBJ whole genome shotgun (WGS) entry which is preliminary data.</text>
</comment>
<keyword evidence="1" id="KW-0472">Membrane</keyword>
<dbReference type="RefSeq" id="WP_301241757.1">
    <property type="nucleotide sequence ID" value="NZ_JAROCC010000001.1"/>
</dbReference>
<dbReference type="Proteomes" id="UP001175097">
    <property type="component" value="Unassembled WGS sequence"/>
</dbReference>
<organism evidence="2 3">
    <name type="scientific">Sporosarcina highlanderae</name>
    <dbReference type="NCBI Taxonomy" id="3035916"/>
    <lineage>
        <taxon>Bacteria</taxon>
        <taxon>Bacillati</taxon>
        <taxon>Bacillota</taxon>
        <taxon>Bacilli</taxon>
        <taxon>Bacillales</taxon>
        <taxon>Caryophanaceae</taxon>
        <taxon>Sporosarcina</taxon>
    </lineage>
</organism>
<evidence type="ECO:0000256" key="1">
    <source>
        <dbReference type="SAM" id="Phobius"/>
    </source>
</evidence>
<feature type="transmembrane region" description="Helical" evidence="1">
    <location>
        <begin position="12"/>
        <end position="33"/>
    </location>
</feature>
<dbReference type="EMBL" id="JAROCC010000001">
    <property type="protein sequence ID" value="MDN4606217.1"/>
    <property type="molecule type" value="Genomic_DNA"/>
</dbReference>